<feature type="region of interest" description="Disordered" evidence="1">
    <location>
        <begin position="181"/>
        <end position="229"/>
    </location>
</feature>
<dbReference type="PANTHER" id="PTHR31385:SF1">
    <property type="entry name" value="PUTATIVE (DUF220)-RELATED"/>
    <property type="match status" value="1"/>
</dbReference>
<dbReference type="AlphaFoldDB" id="A0AAD3DPI8"/>
<dbReference type="InterPro" id="IPR023393">
    <property type="entry name" value="START-like_dom_sf"/>
</dbReference>
<evidence type="ECO:0000256" key="1">
    <source>
        <dbReference type="SAM" id="MobiDB-lite"/>
    </source>
</evidence>
<feature type="compositionally biased region" description="Low complexity" evidence="1">
    <location>
        <begin position="302"/>
        <end position="334"/>
    </location>
</feature>
<name>A0AAD3DPI8_9CHLO</name>
<feature type="region of interest" description="Disordered" evidence="1">
    <location>
        <begin position="294"/>
        <end position="361"/>
    </location>
</feature>
<keyword evidence="3" id="KW-1185">Reference proteome</keyword>
<evidence type="ECO:0000313" key="2">
    <source>
        <dbReference type="EMBL" id="GFR45463.1"/>
    </source>
</evidence>
<feature type="compositionally biased region" description="Gly residues" evidence="1">
    <location>
        <begin position="184"/>
        <end position="208"/>
    </location>
</feature>
<feature type="region of interest" description="Disordered" evidence="1">
    <location>
        <begin position="383"/>
        <end position="413"/>
    </location>
</feature>
<organism evidence="2 3">
    <name type="scientific">Astrephomene gubernaculifera</name>
    <dbReference type="NCBI Taxonomy" id="47775"/>
    <lineage>
        <taxon>Eukaryota</taxon>
        <taxon>Viridiplantae</taxon>
        <taxon>Chlorophyta</taxon>
        <taxon>core chlorophytes</taxon>
        <taxon>Chlorophyceae</taxon>
        <taxon>CS clade</taxon>
        <taxon>Chlamydomonadales</taxon>
        <taxon>Astrephomenaceae</taxon>
        <taxon>Astrephomene</taxon>
    </lineage>
</organism>
<protein>
    <submittedName>
        <fullName evidence="2">Uncharacterized protein</fullName>
    </submittedName>
</protein>
<dbReference type="EMBL" id="BMAR01000010">
    <property type="protein sequence ID" value="GFR45463.1"/>
    <property type="molecule type" value="Genomic_DNA"/>
</dbReference>
<evidence type="ECO:0000313" key="3">
    <source>
        <dbReference type="Proteomes" id="UP001054857"/>
    </source>
</evidence>
<reference evidence="2 3" key="1">
    <citation type="journal article" date="2021" name="Sci. Rep.">
        <title>Genome sequencing of the multicellular alga Astrephomene provides insights into convergent evolution of germ-soma differentiation.</title>
        <authorList>
            <person name="Yamashita S."/>
            <person name="Yamamoto K."/>
            <person name="Matsuzaki R."/>
            <person name="Suzuki S."/>
            <person name="Yamaguchi H."/>
            <person name="Hirooka S."/>
            <person name="Minakuchi Y."/>
            <person name="Miyagishima S."/>
            <person name="Kawachi M."/>
            <person name="Toyoda A."/>
            <person name="Nozaki H."/>
        </authorList>
    </citation>
    <scope>NUCLEOTIDE SEQUENCE [LARGE SCALE GENOMIC DNA]</scope>
    <source>
        <strain evidence="2 3">NIES-4017</strain>
    </source>
</reference>
<dbReference type="Gene3D" id="3.30.530.20">
    <property type="match status" value="1"/>
</dbReference>
<sequence>MVFGWGRSAGPQERAVIADATATEPSFGGIATLAGSAGADDVNWAPLPAEAPADRRRKEPLPYELKSHNVKAHLQDRSTAVVDVRTVVDAPHDVIFDLLADPHQHERIFDAIESASAVLVSEEGAVRRWRLDYRAKWRFWKVGGVCDNRLWMTTDRERGTVSFVLREPGFLRKYEGTWTITGPHGSGPGVGTGGAASGGRAGGAGNGGSHQRQALLHDSPPASPTATAAAAQPPFFATQLPSSVTTSSATAATGVAANKDKDKDGGRKSGSNNLVADVADAASPLSYSISVSEADDAVTPRSGSAASSRSSSSSGGSSSLTRSSSGSFSSTHTGVSGGGGTGLNLPSLVRSRSGGVGCGSSSGGGFGGSLASLIAAINNPFMTPAPAKQQQQPQQQHHHQQPVNGSSNAASSVPLAAETPAPLLLPRAPTTIKIRKAISPKVSPPFPINQVLKGHACGQVNDMLEGLLLATARKVAEEGGQEQQQQ</sequence>
<comment type="caution">
    <text evidence="2">The sequence shown here is derived from an EMBL/GenBank/DDBJ whole genome shotgun (WGS) entry which is preliminary data.</text>
</comment>
<dbReference type="Proteomes" id="UP001054857">
    <property type="component" value="Unassembled WGS sequence"/>
</dbReference>
<proteinExistence type="predicted"/>
<dbReference type="SUPFAM" id="SSF55961">
    <property type="entry name" value="Bet v1-like"/>
    <property type="match status" value="1"/>
</dbReference>
<dbReference type="PANTHER" id="PTHR31385">
    <property type="entry name" value="PUTATIVE (DUF220)-RELATED"/>
    <property type="match status" value="1"/>
</dbReference>
<accession>A0AAD3DPI8</accession>
<gene>
    <name evidence="2" type="ORF">Agub_g6861</name>
</gene>